<reference evidence="3 4" key="1">
    <citation type="journal article" date="2016" name="Int. J. Syst. Evol. Microbiol.">
        <title>Acidipila dinghuensis sp. nov., an acidobacterium isolated from forest soil.</title>
        <authorList>
            <person name="Jiang Y.W."/>
            <person name="Wang J."/>
            <person name="Chen M.H."/>
            <person name="Lv Y.Y."/>
            <person name="Qiu L.H."/>
        </authorList>
    </citation>
    <scope>NUCLEOTIDE SEQUENCE [LARGE SCALE GENOMIC DNA]</scope>
    <source>
        <strain evidence="3 4">DHOF10</strain>
    </source>
</reference>
<organism evidence="3 4">
    <name type="scientific">Silvibacterium dinghuense</name>
    <dbReference type="NCBI Taxonomy" id="1560006"/>
    <lineage>
        <taxon>Bacteria</taxon>
        <taxon>Pseudomonadati</taxon>
        <taxon>Acidobacteriota</taxon>
        <taxon>Terriglobia</taxon>
        <taxon>Terriglobales</taxon>
        <taxon>Acidobacteriaceae</taxon>
        <taxon>Silvibacterium</taxon>
    </lineage>
</organism>
<keyword evidence="4" id="KW-1185">Reference proteome</keyword>
<feature type="chain" id="PRO_5020245888" evidence="1">
    <location>
        <begin position="22"/>
        <end position="172"/>
    </location>
</feature>
<protein>
    <submittedName>
        <fullName evidence="3">Disulfide bond formation protein DsbC</fullName>
    </submittedName>
</protein>
<gene>
    <name evidence="3" type="ORF">ESZ00_04195</name>
</gene>
<evidence type="ECO:0000313" key="3">
    <source>
        <dbReference type="EMBL" id="RXS97126.1"/>
    </source>
</evidence>
<dbReference type="OrthoDB" id="121090at2"/>
<evidence type="ECO:0000259" key="2">
    <source>
        <dbReference type="Pfam" id="PF11412"/>
    </source>
</evidence>
<dbReference type="Pfam" id="PF11412">
    <property type="entry name" value="DsbD_N"/>
    <property type="match status" value="1"/>
</dbReference>
<comment type="caution">
    <text evidence="3">The sequence shown here is derived from an EMBL/GenBank/DDBJ whole genome shotgun (WGS) entry which is preliminary data.</text>
</comment>
<dbReference type="AlphaFoldDB" id="A0A4Q1SHT3"/>
<dbReference type="InterPro" id="IPR036929">
    <property type="entry name" value="DsbDN_sf"/>
</dbReference>
<sequence>MRSPLPVLAFFLLCASLSAQKMPWESDSSAASKEGAQPQSVEYLFPEQVSVPAGKDAVVELHFRVKPGMHINSHQPREKGLIPTQLIVAEGGPGSGTVDVSAVDFPSGGDFSLPSMPSEKLSVYTGEFVLRAHIHANAGDHMLEAALRYQACDDRSCYPPRKAPVAVNIMAR</sequence>
<evidence type="ECO:0000313" key="4">
    <source>
        <dbReference type="Proteomes" id="UP000290253"/>
    </source>
</evidence>
<name>A0A4Q1SHT3_9BACT</name>
<feature type="signal peptide" evidence="1">
    <location>
        <begin position="1"/>
        <end position="21"/>
    </location>
</feature>
<dbReference type="EMBL" id="SDMK01000001">
    <property type="protein sequence ID" value="RXS97126.1"/>
    <property type="molecule type" value="Genomic_DNA"/>
</dbReference>
<keyword evidence="1" id="KW-0732">Signal</keyword>
<dbReference type="Gene3D" id="2.60.40.1250">
    <property type="entry name" value="Thiol:disulfide interchange protein DsbD, N-terminal domain"/>
    <property type="match status" value="1"/>
</dbReference>
<dbReference type="Proteomes" id="UP000290253">
    <property type="component" value="Unassembled WGS sequence"/>
</dbReference>
<accession>A0A4Q1SHT3</accession>
<evidence type="ECO:0000256" key="1">
    <source>
        <dbReference type="SAM" id="SignalP"/>
    </source>
</evidence>
<proteinExistence type="predicted"/>
<dbReference type="InterPro" id="IPR028250">
    <property type="entry name" value="DsbDN"/>
</dbReference>
<feature type="domain" description="Thiol:disulfide interchange protein DsbD N-terminal" evidence="2">
    <location>
        <begin position="47"/>
        <end position="163"/>
    </location>
</feature>
<dbReference type="RefSeq" id="WP_129206906.1">
    <property type="nucleotide sequence ID" value="NZ_BMGU01000001.1"/>
</dbReference>